<evidence type="ECO:0000313" key="1">
    <source>
        <dbReference type="EMBL" id="MBB6121233.1"/>
    </source>
</evidence>
<organism evidence="1 2">
    <name type="scientific">Nocardiopsis algeriensis</name>
    <dbReference type="NCBI Taxonomy" id="1478215"/>
    <lineage>
        <taxon>Bacteria</taxon>
        <taxon>Bacillati</taxon>
        <taxon>Actinomycetota</taxon>
        <taxon>Actinomycetes</taxon>
        <taxon>Streptosporangiales</taxon>
        <taxon>Nocardiopsidaceae</taxon>
        <taxon>Nocardiopsis</taxon>
    </lineage>
</organism>
<dbReference type="Proteomes" id="UP000536604">
    <property type="component" value="Unassembled WGS sequence"/>
</dbReference>
<evidence type="ECO:0000313" key="2">
    <source>
        <dbReference type="Proteomes" id="UP000536604"/>
    </source>
</evidence>
<reference evidence="1 2" key="1">
    <citation type="submission" date="2020-08" db="EMBL/GenBank/DDBJ databases">
        <title>Genomic Encyclopedia of Type Strains, Phase III (KMG-III): the genomes of soil and plant-associated and newly described type strains.</title>
        <authorList>
            <person name="Whitman W."/>
        </authorList>
    </citation>
    <scope>NUCLEOTIDE SEQUENCE [LARGE SCALE GENOMIC DNA]</scope>
    <source>
        <strain evidence="1 2">CECT 8712</strain>
    </source>
</reference>
<keyword evidence="2" id="KW-1185">Reference proteome</keyword>
<gene>
    <name evidence="1" type="ORF">FHS13_003201</name>
</gene>
<comment type="caution">
    <text evidence="1">The sequence shown here is derived from an EMBL/GenBank/DDBJ whole genome shotgun (WGS) entry which is preliminary data.</text>
</comment>
<dbReference type="EMBL" id="JACHJO010000009">
    <property type="protein sequence ID" value="MBB6121233.1"/>
    <property type="molecule type" value="Genomic_DNA"/>
</dbReference>
<name>A0A841IRD3_9ACTN</name>
<accession>A0A841IRD3</accession>
<proteinExistence type="predicted"/>
<sequence length="102" mass="11459">MRMLDDPVTIAGRTFTQGCDLRVEQVTPYRTGVEMAPLVPELEIFPDTRPGAWAMRIRRPLVRLGSADTDLLTHRLEAVAGDPAELVPEYVEKIRKATARRS</sequence>
<dbReference type="AlphaFoldDB" id="A0A841IRD3"/>
<protein>
    <submittedName>
        <fullName evidence="1">Uncharacterized protein</fullName>
    </submittedName>
</protein>